<evidence type="ECO:0000256" key="11">
    <source>
        <dbReference type="SAM" id="Phobius"/>
    </source>
</evidence>
<dbReference type="SUPFAM" id="SSF55874">
    <property type="entry name" value="ATPase domain of HSP90 chaperone/DNA topoisomerase II/histidine kinase"/>
    <property type="match status" value="1"/>
</dbReference>
<dbReference type="Pfam" id="PF00512">
    <property type="entry name" value="HisKA"/>
    <property type="match status" value="1"/>
</dbReference>
<evidence type="ECO:0000259" key="13">
    <source>
        <dbReference type="PROSITE" id="PS50109"/>
    </source>
</evidence>
<evidence type="ECO:0000256" key="6">
    <source>
        <dbReference type="ARBA" id="ARBA00022692"/>
    </source>
</evidence>
<dbReference type="InterPro" id="IPR004358">
    <property type="entry name" value="Sig_transdc_His_kin-like_C"/>
</dbReference>
<dbReference type="KEGG" id="aser:Asera_10500"/>
<dbReference type="FunFam" id="1.10.287.130:FF:000001">
    <property type="entry name" value="Two-component sensor histidine kinase"/>
    <property type="match status" value="1"/>
</dbReference>
<keyword evidence="6 11" id="KW-0812">Transmembrane</keyword>
<keyword evidence="4" id="KW-0597">Phosphoprotein</keyword>
<dbReference type="InterPro" id="IPR003594">
    <property type="entry name" value="HATPase_dom"/>
</dbReference>
<evidence type="ECO:0000256" key="12">
    <source>
        <dbReference type="SAM" id="SignalP"/>
    </source>
</evidence>
<feature type="domain" description="HAMP" evidence="14">
    <location>
        <begin position="159"/>
        <end position="211"/>
    </location>
</feature>
<dbReference type="SMART" id="SM00304">
    <property type="entry name" value="HAMP"/>
    <property type="match status" value="1"/>
</dbReference>
<evidence type="ECO:0000256" key="5">
    <source>
        <dbReference type="ARBA" id="ARBA00022679"/>
    </source>
</evidence>
<dbReference type="RefSeq" id="WP_157034730.1">
    <property type="nucleotide sequence ID" value="NZ_AP023354.1"/>
</dbReference>
<dbReference type="InterPro" id="IPR003661">
    <property type="entry name" value="HisK_dim/P_dom"/>
</dbReference>
<dbReference type="PROSITE" id="PS50109">
    <property type="entry name" value="HIS_KIN"/>
    <property type="match status" value="1"/>
</dbReference>
<dbReference type="CDD" id="cd00075">
    <property type="entry name" value="HATPase"/>
    <property type="match status" value="1"/>
</dbReference>
<feature type="chain" id="PRO_5038415629" description="histidine kinase" evidence="12">
    <location>
        <begin position="20"/>
        <end position="437"/>
    </location>
</feature>
<dbReference type="GO" id="GO:0005886">
    <property type="term" value="C:plasma membrane"/>
    <property type="evidence" value="ECO:0007669"/>
    <property type="project" value="UniProtKB-SubCell"/>
</dbReference>
<evidence type="ECO:0000256" key="7">
    <source>
        <dbReference type="ARBA" id="ARBA00022777"/>
    </source>
</evidence>
<dbReference type="PANTHER" id="PTHR45436:SF5">
    <property type="entry name" value="SENSOR HISTIDINE KINASE TRCS"/>
    <property type="match status" value="1"/>
</dbReference>
<dbReference type="InterPro" id="IPR036097">
    <property type="entry name" value="HisK_dim/P_sf"/>
</dbReference>
<dbReference type="EC" id="2.7.13.3" evidence="3"/>
<dbReference type="PANTHER" id="PTHR45436">
    <property type="entry name" value="SENSOR HISTIDINE KINASE YKOH"/>
    <property type="match status" value="1"/>
</dbReference>
<evidence type="ECO:0000256" key="2">
    <source>
        <dbReference type="ARBA" id="ARBA00004236"/>
    </source>
</evidence>
<comment type="subcellular location">
    <subcellularLocation>
        <location evidence="2">Cell membrane</location>
    </subcellularLocation>
</comment>
<name>A0A810KWX8_9ACTN</name>
<feature type="signal peptide" evidence="12">
    <location>
        <begin position="1"/>
        <end position="19"/>
    </location>
</feature>
<keyword evidence="16" id="KW-1185">Reference proteome</keyword>
<dbReference type="AlphaFoldDB" id="A0A810KWX8"/>
<keyword evidence="10 11" id="KW-0472">Membrane</keyword>
<keyword evidence="5" id="KW-0808">Transferase</keyword>
<comment type="catalytic activity">
    <reaction evidence="1">
        <text>ATP + protein L-histidine = ADP + protein N-phospho-L-histidine.</text>
        <dbReference type="EC" id="2.7.13.3"/>
    </reaction>
</comment>
<sequence>MLVTCAVAVISVLVTAAVAVPLARAAGARAERRGLGQQADVVAALVAKRTERPVRTAVLVRRLRAAGVELAVVTHGTADRDWVPSRVARRLGRGEAVDTSARRGGRRLLLAGRPTGAGEGVVLAQPVPRLLPGAAVLPLALALVAGLIAGLLAGVLLARRLSGPIRRAAGAARRMSAGDRSVRLPVEDPAEVAELSSALNQLAGALAASEGRQREFLLSVSHELRTPLTAIRGYGEALADGVLPDEAAVRSAGATVLAESARLDRLVTDLLALARLAAQDFPIELVDVDLVDLVTAAAAAWVPRCRTSGLELRTEVPPGPVGVRTDPGRLRQVLDGLMENALRVVPAGGPVVLALRTDGRSAVLEVRDGGPGLSDDDLATAFERGRLYRKYRGVRRVGTGLGLALAARLVARLGGRIAAGHAAEGGAAFTVTLPILT</sequence>
<keyword evidence="7 15" id="KW-0418">Kinase</keyword>
<keyword evidence="9" id="KW-0902">Two-component regulatory system</keyword>
<dbReference type="CDD" id="cd06225">
    <property type="entry name" value="HAMP"/>
    <property type="match status" value="1"/>
</dbReference>
<evidence type="ECO:0000259" key="14">
    <source>
        <dbReference type="PROSITE" id="PS50885"/>
    </source>
</evidence>
<evidence type="ECO:0000256" key="9">
    <source>
        <dbReference type="ARBA" id="ARBA00023012"/>
    </source>
</evidence>
<dbReference type="Gene3D" id="6.10.340.10">
    <property type="match status" value="1"/>
</dbReference>
<dbReference type="SMART" id="SM00387">
    <property type="entry name" value="HATPase_c"/>
    <property type="match status" value="1"/>
</dbReference>
<feature type="transmembrane region" description="Helical" evidence="11">
    <location>
        <begin position="135"/>
        <end position="158"/>
    </location>
</feature>
<evidence type="ECO:0000256" key="10">
    <source>
        <dbReference type="ARBA" id="ARBA00023136"/>
    </source>
</evidence>
<evidence type="ECO:0000256" key="3">
    <source>
        <dbReference type="ARBA" id="ARBA00012438"/>
    </source>
</evidence>
<dbReference type="Gene3D" id="1.10.287.130">
    <property type="match status" value="1"/>
</dbReference>
<dbReference type="Gene3D" id="3.30.565.10">
    <property type="entry name" value="Histidine kinase-like ATPase, C-terminal domain"/>
    <property type="match status" value="1"/>
</dbReference>
<dbReference type="Pfam" id="PF02518">
    <property type="entry name" value="HATPase_c"/>
    <property type="match status" value="1"/>
</dbReference>
<dbReference type="InterPro" id="IPR036890">
    <property type="entry name" value="HATPase_C_sf"/>
</dbReference>
<accession>A0A810KWX8</accession>
<dbReference type="InterPro" id="IPR003660">
    <property type="entry name" value="HAMP_dom"/>
</dbReference>
<dbReference type="PRINTS" id="PR00344">
    <property type="entry name" value="BCTRLSENSOR"/>
</dbReference>
<dbReference type="SUPFAM" id="SSF158472">
    <property type="entry name" value="HAMP domain-like"/>
    <property type="match status" value="1"/>
</dbReference>
<proteinExistence type="predicted"/>
<dbReference type="InterPro" id="IPR005467">
    <property type="entry name" value="His_kinase_dom"/>
</dbReference>
<evidence type="ECO:0000313" key="15">
    <source>
        <dbReference type="EMBL" id="BCJ26942.1"/>
    </source>
</evidence>
<protein>
    <recommendedName>
        <fullName evidence="3">histidine kinase</fullName>
        <ecNumber evidence="3">2.7.13.3</ecNumber>
    </recommendedName>
</protein>
<dbReference type="SMART" id="SM00388">
    <property type="entry name" value="HisKA"/>
    <property type="match status" value="1"/>
</dbReference>
<dbReference type="Proteomes" id="UP000680750">
    <property type="component" value="Chromosome"/>
</dbReference>
<evidence type="ECO:0000256" key="4">
    <source>
        <dbReference type="ARBA" id="ARBA00022553"/>
    </source>
</evidence>
<evidence type="ECO:0000313" key="16">
    <source>
        <dbReference type="Proteomes" id="UP000680750"/>
    </source>
</evidence>
<evidence type="ECO:0000256" key="1">
    <source>
        <dbReference type="ARBA" id="ARBA00000085"/>
    </source>
</evidence>
<dbReference type="InterPro" id="IPR050428">
    <property type="entry name" value="TCS_sensor_his_kinase"/>
</dbReference>
<keyword evidence="8 11" id="KW-1133">Transmembrane helix</keyword>
<reference evidence="15" key="1">
    <citation type="submission" date="2020-08" db="EMBL/GenBank/DDBJ databases">
        <title>Whole genome shotgun sequence of Actinocatenispora sera NBRC 101916.</title>
        <authorList>
            <person name="Komaki H."/>
            <person name="Tamura T."/>
        </authorList>
    </citation>
    <scope>NUCLEOTIDE SEQUENCE</scope>
    <source>
        <strain evidence="15">NBRC 101916</strain>
    </source>
</reference>
<feature type="domain" description="Histidine kinase" evidence="13">
    <location>
        <begin position="219"/>
        <end position="437"/>
    </location>
</feature>
<dbReference type="Pfam" id="PF00672">
    <property type="entry name" value="HAMP"/>
    <property type="match status" value="1"/>
</dbReference>
<dbReference type="SUPFAM" id="SSF47384">
    <property type="entry name" value="Homodimeric domain of signal transducing histidine kinase"/>
    <property type="match status" value="1"/>
</dbReference>
<keyword evidence="12" id="KW-0732">Signal</keyword>
<organism evidence="15 16">
    <name type="scientific">Actinocatenispora sera</name>
    <dbReference type="NCBI Taxonomy" id="390989"/>
    <lineage>
        <taxon>Bacteria</taxon>
        <taxon>Bacillati</taxon>
        <taxon>Actinomycetota</taxon>
        <taxon>Actinomycetes</taxon>
        <taxon>Micromonosporales</taxon>
        <taxon>Micromonosporaceae</taxon>
        <taxon>Actinocatenispora</taxon>
    </lineage>
</organism>
<gene>
    <name evidence="15" type="ORF">Asera_10500</name>
</gene>
<dbReference type="GO" id="GO:0000155">
    <property type="term" value="F:phosphorelay sensor kinase activity"/>
    <property type="evidence" value="ECO:0007669"/>
    <property type="project" value="InterPro"/>
</dbReference>
<evidence type="ECO:0000256" key="8">
    <source>
        <dbReference type="ARBA" id="ARBA00022989"/>
    </source>
</evidence>
<dbReference type="OrthoDB" id="3190394at2"/>
<dbReference type="PROSITE" id="PS50885">
    <property type="entry name" value="HAMP"/>
    <property type="match status" value="1"/>
</dbReference>
<dbReference type="EMBL" id="AP023354">
    <property type="protein sequence ID" value="BCJ26942.1"/>
    <property type="molecule type" value="Genomic_DNA"/>
</dbReference>
<dbReference type="CDD" id="cd00082">
    <property type="entry name" value="HisKA"/>
    <property type="match status" value="1"/>
</dbReference>